<dbReference type="GO" id="GO:0032259">
    <property type="term" value="P:methylation"/>
    <property type="evidence" value="ECO:0007669"/>
    <property type="project" value="UniProtKB-KW"/>
</dbReference>
<evidence type="ECO:0000313" key="5">
    <source>
        <dbReference type="EMBL" id="AAT69500.1"/>
    </source>
</evidence>
<dbReference type="Proteomes" id="UP000000993">
    <property type="component" value="Segment"/>
</dbReference>
<dbReference type="InterPro" id="IPR045097">
    <property type="entry name" value="Thymidate_synth/dCMP_Mease"/>
</dbReference>
<sequence>MKVIRARNVNDALPRGLAYLRESGLTRETRNGGAVVAPEPVTTVYEQPRERVLFSKLRDANPFFHLFEALWMLAGRHDLAFVEKFAKNMRSFSDDGETMWGAYGWRWRTFFDFDQLSWAVHRLRRLPNDRRVVVQMWAAGLDQERADAGGKDVPCNIAIHFRINDRGQLDMTVWNRSNDIIWGAYGANVVHMSILQEYVASAVGVEVGRYWQVSDDYHAYSDLFNKMLPLMSASGVAPDDMYLAGVSEPTPLMEQPESWQTWDQDLVMFLDEPGAVGFRNAFFRKVCVPMMMAHKAYSQGRGEARYADAVEILSQMPPYNDWRIACMNWIQTRWDKYKKARDDGPNHDEV</sequence>
<keyword evidence="2" id="KW-0489">Methyltransferase</keyword>
<name>Q5DN81_9CAUD</name>
<dbReference type="EMBL" id="AY576273">
    <property type="protein sequence ID" value="AAT69500.1"/>
    <property type="molecule type" value="Genomic_DNA"/>
</dbReference>
<evidence type="ECO:0000259" key="4">
    <source>
        <dbReference type="Pfam" id="PF00303"/>
    </source>
</evidence>
<dbReference type="RefSeq" id="YP_223948.1">
    <property type="nucleotide sequence ID" value="NC_006938.1"/>
</dbReference>
<keyword evidence="6" id="KW-1185">Reference proteome</keyword>
<evidence type="ECO:0000256" key="3">
    <source>
        <dbReference type="ARBA" id="ARBA00022679"/>
    </source>
</evidence>
<dbReference type="PANTHER" id="PTHR11548">
    <property type="entry name" value="THYMIDYLATE SYNTHASE 1"/>
    <property type="match status" value="1"/>
</dbReference>
<reference evidence="5 6" key="1">
    <citation type="journal article" date="2005" name="Appl. Environ. Microbiol.">
        <title>Genomic analysis of bacteriophage PhiJL001: insights into its interaction with a sponge-associated alpha-proteobacterium.</title>
        <authorList>
            <person name="Lohr J.E."/>
            <person name="Chen F."/>
            <person name="Hill R.T."/>
        </authorList>
    </citation>
    <scope>NUCLEOTIDE SEQUENCE</scope>
</reference>
<dbReference type="GO" id="GO:0006231">
    <property type="term" value="P:dTMP biosynthetic process"/>
    <property type="evidence" value="ECO:0007669"/>
    <property type="project" value="TreeGrafter"/>
</dbReference>
<evidence type="ECO:0000256" key="1">
    <source>
        <dbReference type="ARBA" id="ARBA00009972"/>
    </source>
</evidence>
<dbReference type="GO" id="GO:0004799">
    <property type="term" value="F:thymidylate synthase activity"/>
    <property type="evidence" value="ECO:0007669"/>
    <property type="project" value="TreeGrafter"/>
</dbReference>
<accession>Q5DN81</accession>
<gene>
    <name evidence="5" type="ORF">JL001p24</name>
</gene>
<dbReference type="PANTHER" id="PTHR11548:SF1">
    <property type="entry name" value="THYMIDYLATE SYNTHASE 1"/>
    <property type="match status" value="1"/>
</dbReference>
<comment type="similarity">
    <text evidence="1">Belongs to the thymidylate synthase family.</text>
</comment>
<dbReference type="KEGG" id="vg:3342363"/>
<dbReference type="Pfam" id="PF00303">
    <property type="entry name" value="Thymidylat_synt"/>
    <property type="match status" value="1"/>
</dbReference>
<evidence type="ECO:0000256" key="2">
    <source>
        <dbReference type="ARBA" id="ARBA00022603"/>
    </source>
</evidence>
<organism evidence="5 6">
    <name type="scientific">Alphaproteobacteria phage PhiJL001</name>
    <dbReference type="NCBI Taxonomy" id="2681607"/>
    <lineage>
        <taxon>Viruses</taxon>
        <taxon>Duplodnaviria</taxon>
        <taxon>Heunggongvirae</taxon>
        <taxon>Uroviricota</taxon>
        <taxon>Caudoviricetes</taxon>
        <taxon>Mesyanzhinovviridae</taxon>
        <taxon>Keylargovirus</taxon>
        <taxon>Keylargovirus JL001</taxon>
    </lineage>
</organism>
<evidence type="ECO:0000313" key="6">
    <source>
        <dbReference type="Proteomes" id="UP000000993"/>
    </source>
</evidence>
<dbReference type="SUPFAM" id="SSF55831">
    <property type="entry name" value="Thymidylate synthase/dCMP hydroxymethylase"/>
    <property type="match status" value="1"/>
</dbReference>
<dbReference type="InterPro" id="IPR023451">
    <property type="entry name" value="Thymidate_synth/dCMP_Mease_dom"/>
</dbReference>
<protein>
    <submittedName>
        <fullName evidence="5">Thymidylate synthase</fullName>
    </submittedName>
</protein>
<keyword evidence="3" id="KW-0808">Transferase</keyword>
<proteinExistence type="inferred from homology"/>
<feature type="domain" description="Thymidylate synthase/dCMP hydroxymethylase" evidence="4">
    <location>
        <begin position="67"/>
        <end position="228"/>
    </location>
</feature>
<dbReference type="GeneID" id="3342363"/>
<dbReference type="Gene3D" id="3.30.572.10">
    <property type="entry name" value="Thymidylate synthase/dCMP hydroxymethylase domain"/>
    <property type="match status" value="1"/>
</dbReference>
<dbReference type="InterPro" id="IPR036926">
    <property type="entry name" value="Thymidate_synth/dCMP_Mease_sf"/>
</dbReference>